<evidence type="ECO:0000313" key="2">
    <source>
        <dbReference type="Proteomes" id="UP001521209"/>
    </source>
</evidence>
<accession>A0ABS9DUC9</accession>
<evidence type="ECO:0000313" key="1">
    <source>
        <dbReference type="EMBL" id="MCF3945755.1"/>
    </source>
</evidence>
<dbReference type="Pfam" id="PF07963">
    <property type="entry name" value="N_methyl"/>
    <property type="match status" value="1"/>
</dbReference>
<protein>
    <submittedName>
        <fullName evidence="1">Prepilin-type N-terminal cleavage/methylation domain-containing protein</fullName>
    </submittedName>
</protein>
<proteinExistence type="predicted"/>
<sequence length="125" mass="13112">MRHDAGFTLLELLVVLAIMALMLAAIPGLALPGVNAAIWAGKIQAVAYRLESAHDRAVASGHEIVLGAADLQSDGLVASLPSADSKLIFFPDGSVSGGPIKLKFHNDRRMVKINEVSGQVALSEK</sequence>
<dbReference type="RefSeq" id="WP_235702995.1">
    <property type="nucleotide sequence ID" value="NZ_JAKGBZ010000004.1"/>
</dbReference>
<dbReference type="NCBIfam" id="TIGR02532">
    <property type="entry name" value="IV_pilin_GFxxxE"/>
    <property type="match status" value="1"/>
</dbReference>
<keyword evidence="2" id="KW-1185">Reference proteome</keyword>
<dbReference type="PROSITE" id="PS00409">
    <property type="entry name" value="PROKAR_NTER_METHYL"/>
    <property type="match status" value="1"/>
</dbReference>
<dbReference type="EMBL" id="JAKGBZ010000004">
    <property type="protein sequence ID" value="MCF3945755.1"/>
    <property type="molecule type" value="Genomic_DNA"/>
</dbReference>
<reference evidence="1 2" key="1">
    <citation type="submission" date="2022-01" db="EMBL/GenBank/DDBJ databases">
        <authorList>
            <person name="Won M."/>
            <person name="Kim S.-J."/>
            <person name="Kwon S.-W."/>
        </authorList>
    </citation>
    <scope>NUCLEOTIDE SEQUENCE [LARGE SCALE GENOMIC DNA]</scope>
    <source>
        <strain evidence="1 2">KCTC 23505</strain>
    </source>
</reference>
<gene>
    <name evidence="1" type="ORF">L2A60_03530</name>
</gene>
<dbReference type="InterPro" id="IPR045584">
    <property type="entry name" value="Pilin-like"/>
</dbReference>
<dbReference type="Proteomes" id="UP001521209">
    <property type="component" value="Unassembled WGS sequence"/>
</dbReference>
<comment type="caution">
    <text evidence="1">The sequence shown here is derived from an EMBL/GenBank/DDBJ whole genome shotgun (WGS) entry which is preliminary data.</text>
</comment>
<organism evidence="1 2">
    <name type="scientific">Acidiphilium iwatense</name>
    <dbReference type="NCBI Taxonomy" id="768198"/>
    <lineage>
        <taxon>Bacteria</taxon>
        <taxon>Pseudomonadati</taxon>
        <taxon>Pseudomonadota</taxon>
        <taxon>Alphaproteobacteria</taxon>
        <taxon>Acetobacterales</taxon>
        <taxon>Acidocellaceae</taxon>
        <taxon>Acidiphilium</taxon>
    </lineage>
</organism>
<dbReference type="InterPro" id="IPR012902">
    <property type="entry name" value="N_methyl_site"/>
</dbReference>
<name>A0ABS9DUC9_9PROT</name>
<dbReference type="SUPFAM" id="SSF54523">
    <property type="entry name" value="Pili subunits"/>
    <property type="match status" value="1"/>
</dbReference>